<evidence type="ECO:0000313" key="3">
    <source>
        <dbReference type="EMBL" id="MBY0098783.1"/>
    </source>
</evidence>
<evidence type="ECO:0000256" key="1">
    <source>
        <dbReference type="SAM" id="Coils"/>
    </source>
</evidence>
<keyword evidence="2" id="KW-0812">Transmembrane</keyword>
<feature type="transmembrane region" description="Helical" evidence="2">
    <location>
        <begin position="39"/>
        <end position="59"/>
    </location>
</feature>
<feature type="coiled-coil region" evidence="1">
    <location>
        <begin position="69"/>
        <end position="111"/>
    </location>
</feature>
<reference evidence="3 4" key="1">
    <citation type="submission" date="2020-07" db="EMBL/GenBank/DDBJ databases">
        <title>Fungal Genomes of the International Space Station.</title>
        <authorList>
            <person name="Seuylemezian A."/>
            <person name="Singh N.K."/>
            <person name="Wood J."/>
            <person name="Venkateswaran K."/>
        </authorList>
    </citation>
    <scope>NUCLEOTIDE SEQUENCE [LARGE SCALE GENOMIC DNA]</scope>
    <source>
        <strain evidence="3 4">PL-B2</strain>
    </source>
</reference>
<keyword evidence="2" id="KW-0472">Membrane</keyword>
<keyword evidence="1" id="KW-0175">Coiled coil</keyword>
<organism evidence="3 4">
    <name type="scientific">Mesobacillus maritimus</name>
    <dbReference type="NCBI Taxonomy" id="1643336"/>
    <lineage>
        <taxon>Bacteria</taxon>
        <taxon>Bacillati</taxon>
        <taxon>Bacillota</taxon>
        <taxon>Bacilli</taxon>
        <taxon>Bacillales</taxon>
        <taxon>Bacillaceae</taxon>
        <taxon>Mesobacillus</taxon>
    </lineage>
</organism>
<evidence type="ECO:0000256" key="2">
    <source>
        <dbReference type="SAM" id="Phobius"/>
    </source>
</evidence>
<accession>A0ABS7K987</accession>
<comment type="caution">
    <text evidence="3">The sequence shown here is derived from an EMBL/GenBank/DDBJ whole genome shotgun (WGS) entry which is preliminary data.</text>
</comment>
<gene>
    <name evidence="3" type="ORF">H0185_18620</name>
</gene>
<evidence type="ECO:0008006" key="5">
    <source>
        <dbReference type="Google" id="ProtNLM"/>
    </source>
</evidence>
<dbReference type="Proteomes" id="UP000769780">
    <property type="component" value="Unassembled WGS sequence"/>
</dbReference>
<keyword evidence="4" id="KW-1185">Reference proteome</keyword>
<dbReference type="EMBL" id="JACWFH010000027">
    <property type="protein sequence ID" value="MBY0098783.1"/>
    <property type="molecule type" value="Genomic_DNA"/>
</dbReference>
<name>A0ABS7K987_9BACI</name>
<protein>
    <recommendedName>
        <fullName evidence="5">DUF1510 domain-containing protein</fullName>
    </recommendedName>
</protein>
<sequence length="209" mass="23532">MNLLIGLLIIGVAIGGIVVGYGGLKQVLRGEFKQGFKTIGKGVGIFVVTVIIIIAIIEFEKPTPEEKVKQEQLEKIESEQQAKLEAEQKAKEEAEKKAEAERQAKEEAIIQDLMYIEQQYSGRAKVHKYEEEHAFIVEFNDKAYMTTIVQQANVGNTVAREMFNQEVEIAANVSKGINPVWKIRVVTGEYSMWRGYTFHIEVQAGKSNK</sequence>
<proteinExistence type="predicted"/>
<keyword evidence="2" id="KW-1133">Transmembrane helix</keyword>
<dbReference type="RefSeq" id="WP_221875000.1">
    <property type="nucleotide sequence ID" value="NZ_JACWFH010000027.1"/>
</dbReference>
<evidence type="ECO:0000313" key="4">
    <source>
        <dbReference type="Proteomes" id="UP000769780"/>
    </source>
</evidence>